<dbReference type="Proteomes" id="UP001469553">
    <property type="component" value="Unassembled WGS sequence"/>
</dbReference>
<evidence type="ECO:0000256" key="1">
    <source>
        <dbReference type="SAM" id="Phobius"/>
    </source>
</evidence>
<organism evidence="2 3">
    <name type="scientific">Ameca splendens</name>
    <dbReference type="NCBI Taxonomy" id="208324"/>
    <lineage>
        <taxon>Eukaryota</taxon>
        <taxon>Metazoa</taxon>
        <taxon>Chordata</taxon>
        <taxon>Craniata</taxon>
        <taxon>Vertebrata</taxon>
        <taxon>Euteleostomi</taxon>
        <taxon>Actinopterygii</taxon>
        <taxon>Neopterygii</taxon>
        <taxon>Teleostei</taxon>
        <taxon>Neoteleostei</taxon>
        <taxon>Acanthomorphata</taxon>
        <taxon>Ovalentaria</taxon>
        <taxon>Atherinomorphae</taxon>
        <taxon>Cyprinodontiformes</taxon>
        <taxon>Goodeidae</taxon>
        <taxon>Ameca</taxon>
    </lineage>
</organism>
<keyword evidence="3" id="KW-1185">Reference proteome</keyword>
<reference evidence="2 3" key="1">
    <citation type="submission" date="2021-06" db="EMBL/GenBank/DDBJ databases">
        <authorList>
            <person name="Palmer J.M."/>
        </authorList>
    </citation>
    <scope>NUCLEOTIDE SEQUENCE [LARGE SCALE GENOMIC DNA]</scope>
    <source>
        <strain evidence="2 3">AS_MEX2019</strain>
        <tissue evidence="2">Muscle</tissue>
    </source>
</reference>
<proteinExistence type="predicted"/>
<gene>
    <name evidence="2" type="ORF">AMECASPLE_002091</name>
</gene>
<dbReference type="EMBL" id="JAHRIP010084713">
    <property type="protein sequence ID" value="MEQ2313445.1"/>
    <property type="molecule type" value="Genomic_DNA"/>
</dbReference>
<comment type="caution">
    <text evidence="2">The sequence shown here is derived from an EMBL/GenBank/DDBJ whole genome shotgun (WGS) entry which is preliminary data.</text>
</comment>
<name>A0ABV1A6M9_9TELE</name>
<sequence length="113" mass="12652">MLSGKPAKAAALCAIDMYSLETDSTSGLQLIWSFTIRVTTLRTSRASAGRHTGGSTYISELINVKKKQRTMANLRHLRNRCSSLCWYSSLIQSVVLLNILCCFNYRILGKKTF</sequence>
<protein>
    <submittedName>
        <fullName evidence="2">Uncharacterized protein</fullName>
    </submittedName>
</protein>
<feature type="transmembrane region" description="Helical" evidence="1">
    <location>
        <begin position="84"/>
        <end position="107"/>
    </location>
</feature>
<accession>A0ABV1A6M9</accession>
<evidence type="ECO:0000313" key="2">
    <source>
        <dbReference type="EMBL" id="MEQ2313445.1"/>
    </source>
</evidence>
<keyword evidence="1" id="KW-0472">Membrane</keyword>
<keyword evidence="1" id="KW-0812">Transmembrane</keyword>
<keyword evidence="1" id="KW-1133">Transmembrane helix</keyword>
<evidence type="ECO:0000313" key="3">
    <source>
        <dbReference type="Proteomes" id="UP001469553"/>
    </source>
</evidence>